<organism evidence="2 3">
    <name type="scientific">Naematelia encephala</name>
    <dbReference type="NCBI Taxonomy" id="71784"/>
    <lineage>
        <taxon>Eukaryota</taxon>
        <taxon>Fungi</taxon>
        <taxon>Dikarya</taxon>
        <taxon>Basidiomycota</taxon>
        <taxon>Agaricomycotina</taxon>
        <taxon>Tremellomycetes</taxon>
        <taxon>Tremellales</taxon>
        <taxon>Naemateliaceae</taxon>
        <taxon>Naematelia</taxon>
    </lineage>
</organism>
<comment type="caution">
    <text evidence="2">The sequence shown here is derived from an EMBL/GenBank/DDBJ whole genome shotgun (WGS) entry which is preliminary data.</text>
</comment>
<feature type="region of interest" description="Disordered" evidence="1">
    <location>
        <begin position="67"/>
        <end position="87"/>
    </location>
</feature>
<keyword evidence="3" id="KW-1185">Reference proteome</keyword>
<proteinExistence type="predicted"/>
<name>A0A1Y2BF32_9TREE</name>
<dbReference type="OrthoDB" id="2563678at2759"/>
<accession>A0A1Y2BF32</accession>
<protein>
    <submittedName>
        <fullName evidence="2">Uncharacterized protein</fullName>
    </submittedName>
</protein>
<evidence type="ECO:0000256" key="1">
    <source>
        <dbReference type="SAM" id="MobiDB-lite"/>
    </source>
</evidence>
<reference evidence="2 3" key="1">
    <citation type="submission" date="2016-07" db="EMBL/GenBank/DDBJ databases">
        <title>Pervasive Adenine N6-methylation of Active Genes in Fungi.</title>
        <authorList>
            <consortium name="DOE Joint Genome Institute"/>
            <person name="Mondo S.J."/>
            <person name="Dannebaum R.O."/>
            <person name="Kuo R.C."/>
            <person name="Labutti K."/>
            <person name="Haridas S."/>
            <person name="Kuo A."/>
            <person name="Salamov A."/>
            <person name="Ahrendt S.R."/>
            <person name="Lipzen A."/>
            <person name="Sullivan W."/>
            <person name="Andreopoulos W.B."/>
            <person name="Clum A."/>
            <person name="Lindquist E."/>
            <person name="Daum C."/>
            <person name="Ramamoorthy G.K."/>
            <person name="Gryganskyi A."/>
            <person name="Culley D."/>
            <person name="Magnuson J.K."/>
            <person name="James T.Y."/>
            <person name="O'Malley M.A."/>
            <person name="Stajich J.E."/>
            <person name="Spatafora J.W."/>
            <person name="Visel A."/>
            <person name="Grigoriev I.V."/>
        </authorList>
    </citation>
    <scope>NUCLEOTIDE SEQUENCE [LARGE SCALE GENOMIC DNA]</scope>
    <source>
        <strain evidence="2 3">68-887.2</strain>
    </source>
</reference>
<dbReference type="AlphaFoldDB" id="A0A1Y2BF32"/>
<dbReference type="InParanoid" id="A0A1Y2BF32"/>
<evidence type="ECO:0000313" key="2">
    <source>
        <dbReference type="EMBL" id="ORY33438.1"/>
    </source>
</evidence>
<dbReference type="Proteomes" id="UP000193986">
    <property type="component" value="Unassembled WGS sequence"/>
</dbReference>
<dbReference type="EMBL" id="MCFC01000006">
    <property type="protein sequence ID" value="ORY33438.1"/>
    <property type="molecule type" value="Genomic_DNA"/>
</dbReference>
<evidence type="ECO:0000313" key="3">
    <source>
        <dbReference type="Proteomes" id="UP000193986"/>
    </source>
</evidence>
<sequence length="514" mass="57221">MGNNSNGWEPHFGSTRGIGPAGEAIEVIGLGRKEPRHRKFESRMLKSALRSSSRIDLHATVAREKEKPLPPRPMNIHRPSTTAPSMIRPQHARTGSATGGLGGLFSNLSLGNSSRTPQVQRPVSRFGSRARREPAEDLFTYLRLAEIPVWSRWPATSTGGGGSFFGSGRSRGFENMPKEWLRRFEAGEQGRLAGRNLMQWENAGRAWERGILEWCEENVPSRPIDRNNRWGSQIYALSAEGYDTLEFFDDTAIDSDDYGLLRWLTGSALLTSLLAQILQTAISTLHTLRYSSQTLSFHLVPSDHRHAHALVDGFGTLVLVNKTNDTDRAMILEVRPPGIMSNDVVRAFARGRNAEWWSHLPGEMSLSDVGQANLLQAQNQVFYFAVTNLKQWVFGHFARRVVRANVEKNANWSIATLSPVIDRKQRDPGIMQCLITWVVKSVDESQVDVGMNDLNPAYAQAPGYFDQSVGRGGGGGYLQQGSGMGYGTWGPGGQGMMQHPMWNASWYGSNWPWR</sequence>
<feature type="region of interest" description="Disordered" evidence="1">
    <location>
        <begin position="1"/>
        <end position="20"/>
    </location>
</feature>
<gene>
    <name evidence="2" type="ORF">BCR39DRAFT_503942</name>
</gene>